<dbReference type="InterPro" id="IPR009061">
    <property type="entry name" value="DNA-bd_dom_put_sf"/>
</dbReference>
<dbReference type="Proteomes" id="UP000002026">
    <property type="component" value="Chromosome"/>
</dbReference>
<gene>
    <name evidence="1" type="ordered locus">Shel_15920</name>
</gene>
<dbReference type="HOGENOM" id="CLU_2828932_0_0_11"/>
<dbReference type="KEGG" id="shi:Shel_15920"/>
<dbReference type="STRING" id="471855.Shel_15920"/>
<reference evidence="1 2" key="1">
    <citation type="journal article" date="2009" name="Stand. Genomic Sci.">
        <title>Complete genome sequence of Slackia heliotrinireducens type strain (RHS 1).</title>
        <authorList>
            <person name="Pukall R."/>
            <person name="Lapidus A."/>
            <person name="Nolan M."/>
            <person name="Copeland A."/>
            <person name="Glavina Del Rio T."/>
            <person name="Lucas S."/>
            <person name="Chen F."/>
            <person name="Tice H."/>
            <person name="Cheng J.F."/>
            <person name="Chertkov O."/>
            <person name="Bruce D."/>
            <person name="Goodwin L."/>
            <person name="Kuske C."/>
            <person name="Brettin T."/>
            <person name="Detter J.C."/>
            <person name="Han C."/>
            <person name="Pitluck S."/>
            <person name="Pati A."/>
            <person name="Mavrommatis K."/>
            <person name="Ivanova N."/>
            <person name="Ovchinnikova G."/>
            <person name="Chen A."/>
            <person name="Palaniappan K."/>
            <person name="Schneider S."/>
            <person name="Rohde M."/>
            <person name="Chain P."/>
            <person name="D'haeseleer P."/>
            <person name="Goker M."/>
            <person name="Bristow J."/>
            <person name="Eisen J.A."/>
            <person name="Markowitz V."/>
            <person name="Kyrpides N.C."/>
            <person name="Klenk H.P."/>
            <person name="Hugenholtz P."/>
        </authorList>
    </citation>
    <scope>NUCLEOTIDE SEQUENCE [LARGE SCALE GENOMIC DNA]</scope>
    <source>
        <strain evidence="2">ATCC 29202 / DSM 20476 / NCTC 11029 / RHS 1</strain>
    </source>
</reference>
<evidence type="ECO:0008006" key="3">
    <source>
        <dbReference type="Google" id="ProtNLM"/>
    </source>
</evidence>
<evidence type="ECO:0000313" key="1">
    <source>
        <dbReference type="EMBL" id="ACV22611.1"/>
    </source>
</evidence>
<accession>C7N6S6</accession>
<dbReference type="SUPFAM" id="SSF46955">
    <property type="entry name" value="Putative DNA-binding domain"/>
    <property type="match status" value="1"/>
</dbReference>
<sequence>MFMTVRELAEQWGCDIHTVYALARDKGLPLRYLPGHSRGGAVLSEDLADWWRDNAVPYSERKNVAR</sequence>
<name>C7N6S6_SLAHD</name>
<dbReference type="AlphaFoldDB" id="C7N6S6"/>
<dbReference type="EMBL" id="CP001684">
    <property type="protein sequence ID" value="ACV22611.1"/>
    <property type="molecule type" value="Genomic_DNA"/>
</dbReference>
<keyword evidence="2" id="KW-1185">Reference proteome</keyword>
<organism evidence="1 2">
    <name type="scientific">Slackia heliotrinireducens (strain ATCC 29202 / DSM 20476 / NCTC 11029 / RHS 1)</name>
    <name type="common">Peptococcus heliotrinreducens</name>
    <dbReference type="NCBI Taxonomy" id="471855"/>
    <lineage>
        <taxon>Bacteria</taxon>
        <taxon>Bacillati</taxon>
        <taxon>Actinomycetota</taxon>
        <taxon>Coriobacteriia</taxon>
        <taxon>Eggerthellales</taxon>
        <taxon>Eggerthellaceae</taxon>
        <taxon>Slackia</taxon>
    </lineage>
</organism>
<protein>
    <recommendedName>
        <fullName evidence="3">Helix-turn-helix domain-containing protein</fullName>
    </recommendedName>
</protein>
<evidence type="ECO:0000313" key="2">
    <source>
        <dbReference type="Proteomes" id="UP000002026"/>
    </source>
</evidence>
<proteinExistence type="predicted"/>